<dbReference type="AlphaFoldDB" id="A0A368VCD7"/>
<gene>
    <name evidence="2" type="ORF">DFO77_10213</name>
</gene>
<protein>
    <submittedName>
        <fullName evidence="2">Uncharacterized protein</fullName>
    </submittedName>
</protein>
<evidence type="ECO:0000313" key="3">
    <source>
        <dbReference type="Proteomes" id="UP000252733"/>
    </source>
</evidence>
<keyword evidence="1" id="KW-0472">Membrane</keyword>
<comment type="caution">
    <text evidence="2">The sequence shown here is derived from an EMBL/GenBank/DDBJ whole genome shotgun (WGS) entry which is preliminary data.</text>
</comment>
<feature type="transmembrane region" description="Helical" evidence="1">
    <location>
        <begin position="12"/>
        <end position="29"/>
    </location>
</feature>
<keyword evidence="3" id="KW-1185">Reference proteome</keyword>
<organism evidence="2 3">
    <name type="scientific">Marinilabilia salmonicolor</name>
    <dbReference type="NCBI Taxonomy" id="989"/>
    <lineage>
        <taxon>Bacteria</taxon>
        <taxon>Pseudomonadati</taxon>
        <taxon>Bacteroidota</taxon>
        <taxon>Bacteroidia</taxon>
        <taxon>Marinilabiliales</taxon>
        <taxon>Marinilabiliaceae</taxon>
        <taxon>Marinilabilia</taxon>
    </lineage>
</organism>
<dbReference type="Proteomes" id="UP000252733">
    <property type="component" value="Unassembled WGS sequence"/>
</dbReference>
<reference evidence="2 3" key="1">
    <citation type="submission" date="2018-07" db="EMBL/GenBank/DDBJ databases">
        <title>Freshwater and sediment microbial communities from various areas in North America, analyzing microbe dynamics in response to fracking.</title>
        <authorList>
            <person name="Lamendella R."/>
        </authorList>
    </citation>
    <scope>NUCLEOTIDE SEQUENCE [LARGE SCALE GENOMIC DNA]</scope>
    <source>
        <strain evidence="2 3">160A</strain>
    </source>
</reference>
<name>A0A368VCD7_9BACT</name>
<keyword evidence="1" id="KW-0812">Transmembrane</keyword>
<evidence type="ECO:0000313" key="2">
    <source>
        <dbReference type="EMBL" id="RCW38859.1"/>
    </source>
</evidence>
<proteinExistence type="predicted"/>
<evidence type="ECO:0000256" key="1">
    <source>
        <dbReference type="SAM" id="Phobius"/>
    </source>
</evidence>
<dbReference type="EMBL" id="QPIZ01000002">
    <property type="protein sequence ID" value="RCW38859.1"/>
    <property type="molecule type" value="Genomic_DNA"/>
</dbReference>
<accession>A0A368VCD7</accession>
<sequence>MITNGNNIGKFFGLLILGFILMAVFGIFLQKKRMERYPMVTYQSELKGEISEIRINRGTLAEFKNGQKFSLPSSDNLSYTPYFIGRFINRGDSLVKSAFSDSIFIYRNKKKYYFILGKRVEK</sequence>
<keyword evidence="1" id="KW-1133">Transmembrane helix</keyword>